<protein>
    <recommendedName>
        <fullName evidence="7">Insulin-like domain-containing protein</fullName>
    </recommendedName>
</protein>
<comment type="subcellular location">
    <subcellularLocation>
        <location evidence="1">Secreted</location>
    </subcellularLocation>
</comment>
<keyword evidence="4" id="KW-0372">Hormone</keyword>
<dbReference type="InterPro" id="IPR036438">
    <property type="entry name" value="Insulin-like_sf"/>
</dbReference>
<dbReference type="OrthoDB" id="9443437at2759"/>
<reference evidence="8" key="1">
    <citation type="journal article" date="2023" name="DNA Res.">
        <title>Chromosome-level genome assembly of Phrynocephalus forsythii using third-generation DNA sequencing and Hi-C analysis.</title>
        <authorList>
            <person name="Qi Y."/>
            <person name="Zhao W."/>
            <person name="Zhao Y."/>
            <person name="Niu C."/>
            <person name="Cao S."/>
            <person name="Zhang Y."/>
        </authorList>
    </citation>
    <scope>NUCLEOTIDE SEQUENCE</scope>
    <source>
        <tissue evidence="8">Muscle</tissue>
    </source>
</reference>
<feature type="signal peptide" evidence="6">
    <location>
        <begin position="1"/>
        <end position="22"/>
    </location>
</feature>
<sequence>MRGMVLGLVLLSFVTIIAEVKSEGNVMKLCGKDFIRAVVFTCGGSRWRRQLNDFPKGVADEDYYPSLPLKINDSTDSNGKYMQKEKSRSKKFIPSVSEAERDLRGQQQKFISKRQEDLLRIRITCCTVGCNESSISLLC</sequence>
<keyword evidence="6" id="KW-0732">Signal</keyword>
<feature type="chain" id="PRO_5040384083" description="Insulin-like domain-containing protein" evidence="6">
    <location>
        <begin position="23"/>
        <end position="139"/>
    </location>
</feature>
<evidence type="ECO:0000313" key="8">
    <source>
        <dbReference type="EMBL" id="KAJ7332619.1"/>
    </source>
</evidence>
<evidence type="ECO:0000256" key="2">
    <source>
        <dbReference type="ARBA" id="ARBA00011207"/>
    </source>
</evidence>
<dbReference type="EMBL" id="JAPFRF010000005">
    <property type="protein sequence ID" value="KAJ7332619.1"/>
    <property type="molecule type" value="Genomic_DNA"/>
</dbReference>
<keyword evidence="9" id="KW-1185">Reference proteome</keyword>
<name>A0A9Q0XXD3_9SAUR</name>
<evidence type="ECO:0000259" key="7">
    <source>
        <dbReference type="SMART" id="SM00078"/>
    </source>
</evidence>
<keyword evidence="5" id="KW-1015">Disulfide bond</keyword>
<proteinExistence type="predicted"/>
<evidence type="ECO:0000256" key="6">
    <source>
        <dbReference type="SAM" id="SignalP"/>
    </source>
</evidence>
<evidence type="ECO:0000256" key="3">
    <source>
        <dbReference type="ARBA" id="ARBA00022525"/>
    </source>
</evidence>
<evidence type="ECO:0000313" key="9">
    <source>
        <dbReference type="Proteomes" id="UP001142489"/>
    </source>
</evidence>
<dbReference type="GO" id="GO:0005179">
    <property type="term" value="F:hormone activity"/>
    <property type="evidence" value="ECO:0007669"/>
    <property type="project" value="UniProtKB-KW"/>
</dbReference>
<dbReference type="AlphaFoldDB" id="A0A9Q0XXD3"/>
<organism evidence="8 9">
    <name type="scientific">Phrynocephalus forsythii</name>
    <dbReference type="NCBI Taxonomy" id="171643"/>
    <lineage>
        <taxon>Eukaryota</taxon>
        <taxon>Metazoa</taxon>
        <taxon>Chordata</taxon>
        <taxon>Craniata</taxon>
        <taxon>Vertebrata</taxon>
        <taxon>Euteleostomi</taxon>
        <taxon>Lepidosauria</taxon>
        <taxon>Squamata</taxon>
        <taxon>Bifurcata</taxon>
        <taxon>Unidentata</taxon>
        <taxon>Episquamata</taxon>
        <taxon>Toxicofera</taxon>
        <taxon>Iguania</taxon>
        <taxon>Acrodonta</taxon>
        <taxon>Agamidae</taxon>
        <taxon>Agaminae</taxon>
        <taxon>Phrynocephalus</taxon>
    </lineage>
</organism>
<dbReference type="GO" id="GO:0001664">
    <property type="term" value="F:G protein-coupled receptor binding"/>
    <property type="evidence" value="ECO:0007669"/>
    <property type="project" value="TreeGrafter"/>
</dbReference>
<comment type="caution">
    <text evidence="8">The sequence shown here is derived from an EMBL/GenBank/DDBJ whole genome shotgun (WGS) entry which is preliminary data.</text>
</comment>
<gene>
    <name evidence="8" type="ORF">JRQ81_014799</name>
</gene>
<accession>A0A9Q0XXD3</accession>
<dbReference type="Proteomes" id="UP001142489">
    <property type="component" value="Unassembled WGS sequence"/>
</dbReference>
<dbReference type="PANTHER" id="PTHR20968:SF2">
    <property type="entry name" value="INSULIN-LIKE PEPTIDE INSL5"/>
    <property type="match status" value="1"/>
</dbReference>
<dbReference type="SMART" id="SM00078">
    <property type="entry name" value="IlGF"/>
    <property type="match status" value="1"/>
</dbReference>
<dbReference type="GO" id="GO:0005576">
    <property type="term" value="C:extracellular region"/>
    <property type="evidence" value="ECO:0007669"/>
    <property type="project" value="UniProtKB-SubCell"/>
</dbReference>
<evidence type="ECO:0000256" key="5">
    <source>
        <dbReference type="ARBA" id="ARBA00023157"/>
    </source>
</evidence>
<dbReference type="GO" id="GO:2000253">
    <property type="term" value="P:positive regulation of feeding behavior"/>
    <property type="evidence" value="ECO:0007669"/>
    <property type="project" value="TreeGrafter"/>
</dbReference>
<feature type="domain" description="Insulin-like" evidence="7">
    <location>
        <begin position="27"/>
        <end position="139"/>
    </location>
</feature>
<comment type="subunit">
    <text evidence="2">Heterodimer of a B chain and an A chain linked by two disulfide bonds.</text>
</comment>
<dbReference type="InterPro" id="IPR051777">
    <property type="entry name" value="Insulin-like_neuro_ligands"/>
</dbReference>
<dbReference type="SUPFAM" id="SSF56994">
    <property type="entry name" value="Insulin-like"/>
    <property type="match status" value="1"/>
</dbReference>
<dbReference type="PANTHER" id="PTHR20968">
    <property type="entry name" value="ILGF DOMAIN-CONTAINING PROTEIN"/>
    <property type="match status" value="1"/>
</dbReference>
<evidence type="ECO:0000256" key="4">
    <source>
        <dbReference type="ARBA" id="ARBA00022702"/>
    </source>
</evidence>
<dbReference type="InterPro" id="IPR016179">
    <property type="entry name" value="Insulin-like"/>
</dbReference>
<evidence type="ECO:0000256" key="1">
    <source>
        <dbReference type="ARBA" id="ARBA00004613"/>
    </source>
</evidence>
<dbReference type="CDD" id="cd04365">
    <property type="entry name" value="IlGF_relaxin_like"/>
    <property type="match status" value="1"/>
</dbReference>
<keyword evidence="3" id="KW-0964">Secreted</keyword>